<feature type="transmembrane region" description="Helical" evidence="1">
    <location>
        <begin position="9"/>
        <end position="29"/>
    </location>
</feature>
<keyword evidence="3" id="KW-1185">Reference proteome</keyword>
<name>M1NN10_9VIRU</name>
<accession>M1NN10</accession>
<keyword evidence="1" id="KW-0812">Transmembrane</keyword>
<reference evidence="2 3" key="1">
    <citation type="submission" date="2012-10" db="EMBL/GenBank/DDBJ databases">
        <title>Complete genome sequence of Moumouvirus goulette.</title>
        <authorList>
            <person name="Fournous G."/>
            <person name="Bougalmi M."/>
            <person name="Colson P."/>
        </authorList>
    </citation>
    <scope>NUCLEOTIDE SEQUENCE [LARGE SCALE GENOMIC DNA]</scope>
</reference>
<evidence type="ECO:0000313" key="2">
    <source>
        <dbReference type="EMBL" id="AGF85415.1"/>
    </source>
</evidence>
<sequence>MIINIEPTLVYYFMLFSTVIITPVLYYVYRIVRDVLAYQGRESFINQCAYIFKENESLVKNTLHSVFDVVNNVERNIFDYFNKNQFYGSIGYACDRIFDIFKTYFTHINNVNNSCGEYFRNTNVPYYTPVYNNCTYQDSNLTNSLVSDGIVVNDTFTSENLSSYCTGCTPVDGSVTCNFSNDLNNEQTVLPNYQSGQSLRNSRKNIRNGRGSRNLRNKKVRFVPNKSNTSTIVNTSSNLVDVPLYSEVSSQDNGVSSQTNDDVYTLVGDKYASVVKDLGLDDKYIESFNKCIQTMKNNPDMKSEDLINQVFDTMLSGVGLKTDCSSQSEGVTIQDCEFDD</sequence>
<proteinExistence type="predicted"/>
<organism evidence="2 3">
    <name type="scientific">Moumouvirus goulette</name>
    <dbReference type="NCBI Taxonomy" id="1247379"/>
    <lineage>
        <taxon>Viruses</taxon>
        <taxon>Varidnaviria</taxon>
        <taxon>Bamfordvirae</taxon>
        <taxon>Nucleocytoviricota</taxon>
        <taxon>Megaviricetes</taxon>
        <taxon>Imitervirales</taxon>
        <taxon>Mimiviridae</taxon>
        <taxon>Megamimivirinae</taxon>
        <taxon>Moumouvirus</taxon>
        <taxon>Moumouvirus goulettemassiliense</taxon>
    </lineage>
</organism>
<gene>
    <name evidence="2" type="ORF">glt_00606</name>
</gene>
<evidence type="ECO:0000313" key="3">
    <source>
        <dbReference type="Proteomes" id="UP000241071"/>
    </source>
</evidence>
<evidence type="ECO:0000256" key="1">
    <source>
        <dbReference type="SAM" id="Phobius"/>
    </source>
</evidence>
<dbReference type="EMBL" id="KC008572">
    <property type="protein sequence ID" value="AGF85415.1"/>
    <property type="molecule type" value="Genomic_DNA"/>
</dbReference>
<dbReference type="Proteomes" id="UP000241071">
    <property type="component" value="Segment"/>
</dbReference>
<protein>
    <submittedName>
        <fullName evidence="2">Uncharacterized protein</fullName>
    </submittedName>
</protein>
<keyword evidence="1" id="KW-1133">Transmembrane helix</keyword>
<keyword evidence="1" id="KW-0472">Membrane</keyword>